<feature type="domain" description="PIH1 N-terminal" evidence="3">
    <location>
        <begin position="70"/>
        <end position="218"/>
    </location>
</feature>
<dbReference type="EMBL" id="VJMH01005860">
    <property type="protein sequence ID" value="KAF0692658.1"/>
    <property type="molecule type" value="Genomic_DNA"/>
</dbReference>
<dbReference type="InterPro" id="IPR012981">
    <property type="entry name" value="PIH1_N"/>
</dbReference>
<dbReference type="AlphaFoldDB" id="A0A485L541"/>
<dbReference type="InterPro" id="IPR050734">
    <property type="entry name" value="PIH1/Kintoun_subfamily"/>
</dbReference>
<protein>
    <submittedName>
        <fullName evidence="5">Aste57867_16273 protein</fullName>
    </submittedName>
</protein>
<feature type="region of interest" description="Disordered" evidence="2">
    <location>
        <begin position="235"/>
        <end position="276"/>
    </location>
</feature>
<feature type="region of interest" description="Disordered" evidence="2">
    <location>
        <begin position="1"/>
        <end position="27"/>
    </location>
</feature>
<dbReference type="PANTHER" id="PTHR22997:SF0">
    <property type="entry name" value="PIH1 DOMAIN-CONTAINING PROTEIN 1"/>
    <property type="match status" value="1"/>
</dbReference>
<sequence length="448" mass="48465">MNYGIIHNRRAKDAPSSKGPSAGPLPLQRIASQMGVDPATLGAEAQNIWSMLDDMSQSDPQAYREFIANQVKDNEDAMGGGGRKKFTPTPGFVVKYYVHTAAAGMRREKVFVNCCAHGCVAMPKNPNNGKDVPEDTRRVPTTSNLEIPLAIGELRAVTIQDDPCRVVDAVFHPWVLERAAWDAKFKTDVMQLASTCVEEETHVKLLQPGKLIKSLYKGGIGHGVHVIAHDFVVPPSADGDEDNNASPKRKAQGSAQPTETTKRHAEAPETLPAVLQSPQDVLRNLTTASSNQDDDADEFALKMPSSVSSVKATPLIQVVGGSDPRAKPPLAPRTKTPKAAVVKKGFLNTKSSNAAPLYPTGSTEGLPPSAYVNLLHRSKVVDMTNMPATLDKANQPTKTTTPPVDEVFDLEFDQLCMDAEPELDDRHKASDANPFLNDHVAQYLLGKI</sequence>
<reference evidence="5 6" key="1">
    <citation type="submission" date="2019-03" db="EMBL/GenBank/DDBJ databases">
        <authorList>
            <person name="Gaulin E."/>
            <person name="Dumas B."/>
        </authorList>
    </citation>
    <scope>NUCLEOTIDE SEQUENCE [LARGE SCALE GENOMIC DNA]</scope>
    <source>
        <strain evidence="5">CBS 568.67</strain>
    </source>
</reference>
<evidence type="ECO:0000313" key="5">
    <source>
        <dbReference type="EMBL" id="VFT93049.1"/>
    </source>
</evidence>
<dbReference type="OrthoDB" id="545063at2759"/>
<organism evidence="5 6">
    <name type="scientific">Aphanomyces stellatus</name>
    <dbReference type="NCBI Taxonomy" id="120398"/>
    <lineage>
        <taxon>Eukaryota</taxon>
        <taxon>Sar</taxon>
        <taxon>Stramenopiles</taxon>
        <taxon>Oomycota</taxon>
        <taxon>Saprolegniomycetes</taxon>
        <taxon>Saprolegniales</taxon>
        <taxon>Verrucalvaceae</taxon>
        <taxon>Aphanomyces</taxon>
    </lineage>
</organism>
<dbReference type="Proteomes" id="UP000332933">
    <property type="component" value="Unassembled WGS sequence"/>
</dbReference>
<comment type="similarity">
    <text evidence="1">Belongs to the PIH1 family.</text>
</comment>
<feature type="region of interest" description="Disordered" evidence="2">
    <location>
        <begin position="319"/>
        <end position="338"/>
    </location>
</feature>
<name>A0A485L541_9STRA</name>
<evidence type="ECO:0000313" key="4">
    <source>
        <dbReference type="EMBL" id="KAF0692658.1"/>
    </source>
</evidence>
<dbReference type="GO" id="GO:0005737">
    <property type="term" value="C:cytoplasm"/>
    <property type="evidence" value="ECO:0007669"/>
    <property type="project" value="TreeGrafter"/>
</dbReference>
<evidence type="ECO:0000256" key="1">
    <source>
        <dbReference type="ARBA" id="ARBA00008511"/>
    </source>
</evidence>
<proteinExistence type="inferred from homology"/>
<dbReference type="EMBL" id="CAADRA010005881">
    <property type="protein sequence ID" value="VFT93049.1"/>
    <property type="molecule type" value="Genomic_DNA"/>
</dbReference>
<evidence type="ECO:0000259" key="3">
    <source>
        <dbReference type="Pfam" id="PF08190"/>
    </source>
</evidence>
<evidence type="ECO:0000313" key="6">
    <source>
        <dbReference type="Proteomes" id="UP000332933"/>
    </source>
</evidence>
<evidence type="ECO:0000256" key="2">
    <source>
        <dbReference type="SAM" id="MobiDB-lite"/>
    </source>
</evidence>
<gene>
    <name evidence="5" type="primary">Aste57867_16273</name>
    <name evidence="4" type="ORF">As57867_016216</name>
    <name evidence="5" type="ORF">ASTE57867_16273</name>
</gene>
<reference evidence="4" key="2">
    <citation type="submission" date="2019-06" db="EMBL/GenBank/DDBJ databases">
        <title>Genomics analysis of Aphanomyces spp. identifies a new class of oomycete effector associated with host adaptation.</title>
        <authorList>
            <person name="Gaulin E."/>
        </authorList>
    </citation>
    <scope>NUCLEOTIDE SEQUENCE</scope>
    <source>
        <strain evidence="4">CBS 578.67</strain>
    </source>
</reference>
<accession>A0A485L541</accession>
<dbReference type="Pfam" id="PF08190">
    <property type="entry name" value="PIH1"/>
    <property type="match status" value="1"/>
</dbReference>
<keyword evidence="6" id="KW-1185">Reference proteome</keyword>
<dbReference type="PANTHER" id="PTHR22997">
    <property type="entry name" value="PIH1 DOMAIN-CONTAINING PROTEIN 1"/>
    <property type="match status" value="1"/>
</dbReference>